<dbReference type="PANTHER" id="PTHR43975:SF2">
    <property type="entry name" value="EG:BACR7A4.14 PROTEIN-RELATED"/>
    <property type="match status" value="1"/>
</dbReference>
<dbReference type="InterPro" id="IPR002347">
    <property type="entry name" value="SDR_fam"/>
</dbReference>
<dbReference type="InterPro" id="IPR036291">
    <property type="entry name" value="NAD(P)-bd_dom_sf"/>
</dbReference>
<dbReference type="SUPFAM" id="SSF51735">
    <property type="entry name" value="NAD(P)-binding Rossmann-fold domains"/>
    <property type="match status" value="1"/>
</dbReference>
<organism evidence="3 4">
    <name type="scientific">Crenobacter intestini</name>
    <dbReference type="NCBI Taxonomy" id="2563443"/>
    <lineage>
        <taxon>Bacteria</taxon>
        <taxon>Pseudomonadati</taxon>
        <taxon>Pseudomonadota</taxon>
        <taxon>Betaproteobacteria</taxon>
        <taxon>Neisseriales</taxon>
        <taxon>Neisseriaceae</taxon>
        <taxon>Crenobacter</taxon>
    </lineage>
</organism>
<dbReference type="OrthoDB" id="9806974at2"/>
<evidence type="ECO:0000313" key="3">
    <source>
        <dbReference type="EMBL" id="TIC85380.1"/>
    </source>
</evidence>
<dbReference type="PROSITE" id="PS00061">
    <property type="entry name" value="ADH_SHORT"/>
    <property type="match status" value="1"/>
</dbReference>
<reference evidence="3 4" key="1">
    <citation type="submission" date="2019-04" db="EMBL/GenBank/DDBJ databases">
        <title>Crenobacter sp. nov.</title>
        <authorList>
            <person name="Shi S."/>
        </authorList>
    </citation>
    <scope>NUCLEOTIDE SEQUENCE [LARGE SCALE GENOMIC DNA]</scope>
    <source>
        <strain evidence="3 4">GY 70310</strain>
    </source>
</reference>
<keyword evidence="4" id="KW-1185">Reference proteome</keyword>
<feature type="domain" description="Ketoreductase" evidence="2">
    <location>
        <begin position="16"/>
        <end position="189"/>
    </location>
</feature>
<dbReference type="PANTHER" id="PTHR43975">
    <property type="entry name" value="ZGC:101858"/>
    <property type="match status" value="1"/>
</dbReference>
<evidence type="ECO:0000256" key="1">
    <source>
        <dbReference type="ARBA" id="ARBA00006484"/>
    </source>
</evidence>
<comment type="similarity">
    <text evidence="1">Belongs to the short-chain dehydrogenases/reductases (SDR) family.</text>
</comment>
<gene>
    <name evidence="3" type="ORF">E5K04_05215</name>
</gene>
<dbReference type="SMART" id="SM00822">
    <property type="entry name" value="PKS_KR"/>
    <property type="match status" value="1"/>
</dbReference>
<dbReference type="PROSITE" id="PS51257">
    <property type="entry name" value="PROKAR_LIPOPROTEIN"/>
    <property type="match status" value="1"/>
</dbReference>
<dbReference type="EMBL" id="STGJ01000003">
    <property type="protein sequence ID" value="TIC85380.1"/>
    <property type="molecule type" value="Genomic_DNA"/>
</dbReference>
<dbReference type="PRINTS" id="PR00080">
    <property type="entry name" value="SDRFAMILY"/>
</dbReference>
<comment type="caution">
    <text evidence="3">The sequence shown here is derived from an EMBL/GenBank/DDBJ whole genome shotgun (WGS) entry which is preliminary data.</text>
</comment>
<dbReference type="AlphaFoldDB" id="A0A4T0V1F5"/>
<dbReference type="Proteomes" id="UP000308891">
    <property type="component" value="Unassembled WGS sequence"/>
</dbReference>
<dbReference type="FunFam" id="3.40.50.720:FF:000084">
    <property type="entry name" value="Short-chain dehydrogenase reductase"/>
    <property type="match status" value="1"/>
</dbReference>
<dbReference type="PRINTS" id="PR00081">
    <property type="entry name" value="GDHRDH"/>
</dbReference>
<evidence type="ECO:0000313" key="4">
    <source>
        <dbReference type="Proteomes" id="UP000308891"/>
    </source>
</evidence>
<dbReference type="Pfam" id="PF13561">
    <property type="entry name" value="adh_short_C2"/>
    <property type="match status" value="1"/>
</dbReference>
<dbReference type="InterPro" id="IPR020904">
    <property type="entry name" value="Sc_DH/Rdtase_CS"/>
</dbReference>
<accession>A0A4T0V1F5</accession>
<dbReference type="RefSeq" id="WP_136551829.1">
    <property type="nucleotide sequence ID" value="NZ_STGJ01000003.1"/>
</dbReference>
<dbReference type="Gene3D" id="3.40.50.720">
    <property type="entry name" value="NAD(P)-binding Rossmann-like Domain"/>
    <property type="match status" value="1"/>
</dbReference>
<sequence length="263" mass="27007">MNIDTRIFAPGLFAGKVVLIVGAAGGVGSACARQLSQLGASLALADHPRAQLAALASDCGGVALSADITRVVDCERLVADVLAHYGRLDALINCAGVWVEGDSAEASEDDWLRCIDVNLKGAFFLCSRAIPALKQSRGAIVNVSSDAGVVGNAGAAIYCASKGGLTVMSKALALELAHFGVRVNALCPSDIMSPMLQFQADRYGNGNPAAYFAGLLAHYPQREAARFITPDEVAAYITFLLSPAAAAVSGASAALDFGLTAGY</sequence>
<dbReference type="InterPro" id="IPR057326">
    <property type="entry name" value="KR_dom"/>
</dbReference>
<proteinExistence type="inferred from homology"/>
<protein>
    <submittedName>
        <fullName evidence="3">SDR family oxidoreductase</fullName>
    </submittedName>
</protein>
<evidence type="ECO:0000259" key="2">
    <source>
        <dbReference type="SMART" id="SM00822"/>
    </source>
</evidence>
<dbReference type="CDD" id="cd05233">
    <property type="entry name" value="SDR_c"/>
    <property type="match status" value="1"/>
</dbReference>
<name>A0A4T0V1F5_9NEIS</name>